<proteinExistence type="inferred from homology"/>
<keyword evidence="5" id="KW-0475">Mercuric resistance</keyword>
<evidence type="ECO:0000313" key="16">
    <source>
        <dbReference type="EMBL" id="RFF31608.1"/>
    </source>
</evidence>
<evidence type="ECO:0000256" key="13">
    <source>
        <dbReference type="ARBA" id="ARBA00030934"/>
    </source>
</evidence>
<comment type="similarity">
    <text evidence="2">Belongs to the MerT family.</text>
</comment>
<keyword evidence="10" id="KW-0476">Mercury</keyword>
<protein>
    <recommendedName>
        <fullName evidence="3">Mercuric transport protein MerT</fullName>
    </recommendedName>
    <alternativeName>
        <fullName evidence="13">Mercury ion transport protein</fullName>
    </alternativeName>
</protein>
<dbReference type="AlphaFoldDB" id="A0A3E1KAW9"/>
<dbReference type="Gene3D" id="1.10.287.910">
    <property type="entry name" value="bacterial mercury transporter, merf"/>
    <property type="match status" value="1"/>
</dbReference>
<comment type="subcellular location">
    <subcellularLocation>
        <location evidence="1">Cell inner membrane</location>
        <topology evidence="1">Multi-pass membrane protein</topology>
    </subcellularLocation>
</comment>
<keyword evidence="8 15" id="KW-0812">Transmembrane</keyword>
<accession>A0A3E1KAW9</accession>
<dbReference type="RefSeq" id="WP_116649915.1">
    <property type="nucleotide sequence ID" value="NZ_QUZK01000018.1"/>
</dbReference>
<evidence type="ECO:0000256" key="2">
    <source>
        <dbReference type="ARBA" id="ARBA00008224"/>
    </source>
</evidence>
<evidence type="ECO:0000256" key="10">
    <source>
        <dbReference type="ARBA" id="ARBA00022914"/>
    </source>
</evidence>
<dbReference type="Pfam" id="PF02411">
    <property type="entry name" value="MerT"/>
    <property type="match status" value="1"/>
</dbReference>
<evidence type="ECO:0000256" key="14">
    <source>
        <dbReference type="ARBA" id="ARBA00045720"/>
    </source>
</evidence>
<keyword evidence="7" id="KW-0997">Cell inner membrane</keyword>
<dbReference type="EMBL" id="QUZK01000018">
    <property type="protein sequence ID" value="RFF31608.1"/>
    <property type="molecule type" value="Genomic_DNA"/>
</dbReference>
<evidence type="ECO:0000256" key="4">
    <source>
        <dbReference type="ARBA" id="ARBA00022448"/>
    </source>
</evidence>
<feature type="transmembrane region" description="Helical" evidence="15">
    <location>
        <begin position="21"/>
        <end position="47"/>
    </location>
</feature>
<feature type="transmembrane region" description="Helical" evidence="15">
    <location>
        <begin position="98"/>
        <end position="121"/>
    </location>
</feature>
<dbReference type="GO" id="GO:0005886">
    <property type="term" value="C:plasma membrane"/>
    <property type="evidence" value="ECO:0007669"/>
    <property type="project" value="UniProtKB-SubCell"/>
</dbReference>
<dbReference type="GO" id="GO:0015097">
    <property type="term" value="F:mercury ion transmembrane transporter activity"/>
    <property type="evidence" value="ECO:0007669"/>
    <property type="project" value="InterPro"/>
</dbReference>
<dbReference type="GO" id="GO:0046872">
    <property type="term" value="F:metal ion binding"/>
    <property type="evidence" value="ECO:0007669"/>
    <property type="project" value="UniProtKB-KW"/>
</dbReference>
<evidence type="ECO:0000256" key="7">
    <source>
        <dbReference type="ARBA" id="ARBA00022519"/>
    </source>
</evidence>
<keyword evidence="4" id="KW-0813">Transport</keyword>
<name>A0A3E1KAW9_9GAMM</name>
<keyword evidence="11 15" id="KW-1133">Transmembrane helix</keyword>
<keyword evidence="12 15" id="KW-0472">Membrane</keyword>
<evidence type="ECO:0000256" key="15">
    <source>
        <dbReference type="SAM" id="Phobius"/>
    </source>
</evidence>
<comment type="function">
    <text evidence="14">Involved in mercury resistance. Probably transfers a mercuric ion from the periplasmic Hg(2+)-binding protein MerP to the cytoplasmic mercuric reductase MerA.</text>
</comment>
<gene>
    <name evidence="16" type="ORF">DZC52_04435</name>
</gene>
<evidence type="ECO:0000313" key="17">
    <source>
        <dbReference type="Proteomes" id="UP000260351"/>
    </source>
</evidence>
<dbReference type="Proteomes" id="UP000260351">
    <property type="component" value="Unassembled WGS sequence"/>
</dbReference>
<evidence type="ECO:0000256" key="1">
    <source>
        <dbReference type="ARBA" id="ARBA00004429"/>
    </source>
</evidence>
<reference evidence="16 17" key="1">
    <citation type="submission" date="2018-08" db="EMBL/GenBank/DDBJ databases">
        <title>Wenzhouxiangella salilacus sp. nov., a novel bacterium isolated from a saline lake in Xinjiang Province, China.</title>
        <authorList>
            <person name="Han S."/>
        </authorList>
    </citation>
    <scope>NUCLEOTIDE SEQUENCE [LARGE SCALE GENOMIC DNA]</scope>
    <source>
        <strain evidence="16 17">XDB06</strain>
    </source>
</reference>
<evidence type="ECO:0000256" key="5">
    <source>
        <dbReference type="ARBA" id="ARBA00022466"/>
    </source>
</evidence>
<evidence type="ECO:0000256" key="3">
    <source>
        <dbReference type="ARBA" id="ARBA00017053"/>
    </source>
</evidence>
<feature type="transmembrane region" description="Helical" evidence="15">
    <location>
        <begin position="53"/>
        <end position="71"/>
    </location>
</feature>
<dbReference type="InterPro" id="IPR003457">
    <property type="entry name" value="Transprt_MerT"/>
</dbReference>
<evidence type="ECO:0000256" key="12">
    <source>
        <dbReference type="ARBA" id="ARBA00023136"/>
    </source>
</evidence>
<organism evidence="16 17">
    <name type="scientific">Wenzhouxiangella sediminis</name>
    <dbReference type="NCBI Taxonomy" id="1792836"/>
    <lineage>
        <taxon>Bacteria</taxon>
        <taxon>Pseudomonadati</taxon>
        <taxon>Pseudomonadota</taxon>
        <taxon>Gammaproteobacteria</taxon>
        <taxon>Chromatiales</taxon>
        <taxon>Wenzhouxiangellaceae</taxon>
        <taxon>Wenzhouxiangella</taxon>
    </lineage>
</organism>
<evidence type="ECO:0000256" key="11">
    <source>
        <dbReference type="ARBA" id="ARBA00022989"/>
    </source>
</evidence>
<keyword evidence="6" id="KW-1003">Cell membrane</keyword>
<evidence type="ECO:0000256" key="8">
    <source>
        <dbReference type="ARBA" id="ARBA00022692"/>
    </source>
</evidence>
<sequence length="122" mass="12909">MSDPNDNSAESEKGLLALGGLGAALASACCILPFVLVALGLGGAWLASLHALYPYRWLFIGAAAVALFFAWRRLYRPQADCADGEVCAVPTVRRAYRVLFWVIAGLVALSAIAPYLLGAILN</sequence>
<evidence type="ECO:0000256" key="6">
    <source>
        <dbReference type="ARBA" id="ARBA00022475"/>
    </source>
</evidence>
<dbReference type="OrthoDB" id="9813737at2"/>
<keyword evidence="17" id="KW-1185">Reference proteome</keyword>
<evidence type="ECO:0000256" key="9">
    <source>
        <dbReference type="ARBA" id="ARBA00022723"/>
    </source>
</evidence>
<comment type="caution">
    <text evidence="16">The sequence shown here is derived from an EMBL/GenBank/DDBJ whole genome shotgun (WGS) entry which is preliminary data.</text>
</comment>
<keyword evidence="9" id="KW-0479">Metal-binding</keyword>